<dbReference type="SUPFAM" id="SSF101898">
    <property type="entry name" value="NHL repeat"/>
    <property type="match status" value="1"/>
</dbReference>
<feature type="transmembrane region" description="Helical" evidence="1">
    <location>
        <begin position="6"/>
        <end position="23"/>
    </location>
</feature>
<dbReference type="AlphaFoldDB" id="A0AAP2GLU3"/>
<keyword evidence="3" id="KW-1185">Reference proteome</keyword>
<keyword evidence="1" id="KW-0472">Membrane</keyword>
<dbReference type="Proteomes" id="UP001319180">
    <property type="component" value="Unassembled WGS sequence"/>
</dbReference>
<accession>A0AAP2GLU3</accession>
<evidence type="ECO:0000313" key="3">
    <source>
        <dbReference type="Proteomes" id="UP001319180"/>
    </source>
</evidence>
<dbReference type="EMBL" id="JAHESC010000070">
    <property type="protein sequence ID" value="MBT1690533.1"/>
    <property type="molecule type" value="Genomic_DNA"/>
</dbReference>
<keyword evidence="1" id="KW-0812">Transmembrane</keyword>
<protein>
    <submittedName>
        <fullName evidence="2">Uncharacterized protein</fullName>
    </submittedName>
</protein>
<evidence type="ECO:0000256" key="1">
    <source>
        <dbReference type="SAM" id="Phobius"/>
    </source>
</evidence>
<gene>
    <name evidence="2" type="ORF">KK078_28470</name>
</gene>
<organism evidence="2 3">
    <name type="scientific">Dawidia soli</name>
    <dbReference type="NCBI Taxonomy" id="2782352"/>
    <lineage>
        <taxon>Bacteria</taxon>
        <taxon>Pseudomonadati</taxon>
        <taxon>Bacteroidota</taxon>
        <taxon>Cytophagia</taxon>
        <taxon>Cytophagales</taxon>
        <taxon>Chryseotaleaceae</taxon>
        <taxon>Dawidia</taxon>
    </lineage>
</organism>
<proteinExistence type="predicted"/>
<dbReference type="RefSeq" id="WP_254094019.1">
    <property type="nucleotide sequence ID" value="NZ_JAHESC010000070.1"/>
</dbReference>
<keyword evidence="1" id="KW-1133">Transmembrane helix</keyword>
<sequence>MKRLPLLITIGIVVVLVGGYYLYDRFLVKRTTTPWALVPEATIFVYETNDCADCVRKMQETSLWSVFREAAFYGKPTDSLRTLFDFIDTQPRGQLISAHQTRKDDFDFVFYVPLNQLKNKNAMLDAWDKLAQDHRAFNGIQIHEITSRQQTFSWTQIDDVWVGSFTPFLLEDVIRAYTAGNNTLRSKIASLYQMPRSKNDAGNLFINIRNFGVWLNSFATGSPSIVNQIGQASLLDIKTDEQSFTLNGFSLDSASQGYILSVFNNQVPVPFNLKNFVSNRSVMVSSFGISDGVRMGEALKMYAQSKNPGLQDSVKQVNAAAGLSLSTLYQHLGKEIGVCFLESKDRGLSKIVLIETKDPKPWILTFNTIAQKTSMDTIFFERFSDYEIREMPVASFPEKLFWPLITGLKTSFYTAVGNTIILSENVDDLKQFLDDIDKEETWGKSVAQNKFLEGTLLESNVNLYVNTPQVWSILQEVLHPRWQKFVQENRASLETIGMGAVQMSHLNNSYYTNITWTYGKQKGSIAAKADRTDKTVTSFQQGIHKIFVVRNHNTKEEEVLVQDSSRALSLVSADGKALWKVALDQFITGDVTQVDFFKNGKLQFFFATPGQLHIIDRLGNYVKPYPVAIGENDIEFTSVIDYDHSKKYRFLVAGKSGKLWMYDKDGSNLDGWKPKNVESSLSTTPQHHRIRGKDYLIAIRKDGKAYLMNRRGENLPGFPLDLDARPVGDYALEVGNSLATTYFVIVSRDGFRIKFDLEGKVQSRETLIKTAVDARFSLVRELNEKSYLVVRQEARQLTVFDENLKEIVASDFIGNNPSEVRFYNFGGGRIYITLTDLSQDLSFVYDLQGNLLTSLPLESSALVLRPASGDKPKAYYSLGQGLTLMPL</sequence>
<evidence type="ECO:0000313" key="2">
    <source>
        <dbReference type="EMBL" id="MBT1690533.1"/>
    </source>
</evidence>
<comment type="caution">
    <text evidence="2">The sequence shown here is derived from an EMBL/GenBank/DDBJ whole genome shotgun (WGS) entry which is preliminary data.</text>
</comment>
<reference evidence="2 3" key="1">
    <citation type="submission" date="2021-05" db="EMBL/GenBank/DDBJ databases">
        <title>A Polyphasic approach of four new species of the genus Ohtaekwangia: Ohtaekwangia histidinii sp. nov., Ohtaekwangia cretensis sp. nov., Ohtaekwangia indiensis sp. nov., Ohtaekwangia reichenbachii sp. nov. from diverse environment.</title>
        <authorList>
            <person name="Octaviana S."/>
        </authorList>
    </citation>
    <scope>NUCLEOTIDE SEQUENCE [LARGE SCALE GENOMIC DNA]</scope>
    <source>
        <strain evidence="2 3">PWU37</strain>
    </source>
</reference>
<name>A0AAP2GLU3_9BACT</name>